<dbReference type="InterPro" id="IPR014710">
    <property type="entry name" value="RmlC-like_jellyroll"/>
</dbReference>
<name>A0A1H3U9F6_9RHOB</name>
<dbReference type="RefSeq" id="WP_092647847.1">
    <property type="nucleotide sequence ID" value="NZ_FNPX01000026.1"/>
</dbReference>
<protein>
    <submittedName>
        <fullName evidence="3">Transcriptional regulator, XRE family with cupin sensor</fullName>
    </submittedName>
</protein>
<dbReference type="Pfam" id="PF07883">
    <property type="entry name" value="Cupin_2"/>
    <property type="match status" value="1"/>
</dbReference>
<dbReference type="SMART" id="SM00530">
    <property type="entry name" value="HTH_XRE"/>
    <property type="match status" value="1"/>
</dbReference>
<dbReference type="Pfam" id="PF01381">
    <property type="entry name" value="HTH_3"/>
    <property type="match status" value="1"/>
</dbReference>
<evidence type="ECO:0000313" key="4">
    <source>
        <dbReference type="Proteomes" id="UP000198914"/>
    </source>
</evidence>
<reference evidence="4" key="1">
    <citation type="submission" date="2016-10" db="EMBL/GenBank/DDBJ databases">
        <authorList>
            <person name="Varghese N."/>
            <person name="Submissions S."/>
        </authorList>
    </citation>
    <scope>NUCLEOTIDE SEQUENCE [LARGE SCALE GENOMIC DNA]</scope>
    <source>
        <strain evidence="4">DSM 100420</strain>
    </source>
</reference>
<dbReference type="AlphaFoldDB" id="A0A1H3U9F6"/>
<evidence type="ECO:0000256" key="1">
    <source>
        <dbReference type="ARBA" id="ARBA00023125"/>
    </source>
</evidence>
<sequence length="184" mass="19971">MEIGNRLQEVRKAKGLSQRELATRAGLTNGTISLIEQNKTSPSVASLKSLLDAIPMSIAEFFATIEKNEEPKIFYTAEEFTEVSPQDGPYALSLRQLGNASQHSLQLLDETYPPGSDTGPELLSHDGEEAGIVLSGQIEITVGTQIHVLNSGDGYLFDSRTPHRFRNLGAVPCRVISACTPPTF</sequence>
<dbReference type="InterPro" id="IPR050807">
    <property type="entry name" value="TransReg_Diox_bact_type"/>
</dbReference>
<gene>
    <name evidence="3" type="ORF">SAMN05444004_12622</name>
</gene>
<dbReference type="InterPro" id="IPR011051">
    <property type="entry name" value="RmlC_Cupin_sf"/>
</dbReference>
<dbReference type="CDD" id="cd02209">
    <property type="entry name" value="cupin_XRE_C"/>
    <property type="match status" value="1"/>
</dbReference>
<dbReference type="PANTHER" id="PTHR46797">
    <property type="entry name" value="HTH-TYPE TRANSCRIPTIONAL REGULATOR"/>
    <property type="match status" value="1"/>
</dbReference>
<dbReference type="STRING" id="1244108.SAMN05444004_12622"/>
<dbReference type="InterPro" id="IPR013096">
    <property type="entry name" value="Cupin_2"/>
</dbReference>
<dbReference type="Gene3D" id="2.60.120.10">
    <property type="entry name" value="Jelly Rolls"/>
    <property type="match status" value="1"/>
</dbReference>
<dbReference type="GO" id="GO:0005829">
    <property type="term" value="C:cytosol"/>
    <property type="evidence" value="ECO:0007669"/>
    <property type="project" value="TreeGrafter"/>
</dbReference>
<keyword evidence="4" id="KW-1185">Reference proteome</keyword>
<dbReference type="GO" id="GO:0003677">
    <property type="term" value="F:DNA binding"/>
    <property type="evidence" value="ECO:0007669"/>
    <property type="project" value="UniProtKB-KW"/>
</dbReference>
<feature type="domain" description="HTH cro/C1-type" evidence="2">
    <location>
        <begin position="7"/>
        <end position="61"/>
    </location>
</feature>
<dbReference type="Gene3D" id="1.10.260.40">
    <property type="entry name" value="lambda repressor-like DNA-binding domains"/>
    <property type="match status" value="1"/>
</dbReference>
<dbReference type="InterPro" id="IPR001387">
    <property type="entry name" value="Cro/C1-type_HTH"/>
</dbReference>
<dbReference type="SUPFAM" id="SSF47413">
    <property type="entry name" value="lambda repressor-like DNA-binding domains"/>
    <property type="match status" value="1"/>
</dbReference>
<dbReference type="Proteomes" id="UP000198914">
    <property type="component" value="Unassembled WGS sequence"/>
</dbReference>
<dbReference type="GO" id="GO:0003700">
    <property type="term" value="F:DNA-binding transcription factor activity"/>
    <property type="evidence" value="ECO:0007669"/>
    <property type="project" value="TreeGrafter"/>
</dbReference>
<dbReference type="EMBL" id="FNPX01000026">
    <property type="protein sequence ID" value="SDZ59044.1"/>
    <property type="molecule type" value="Genomic_DNA"/>
</dbReference>
<dbReference type="PANTHER" id="PTHR46797:SF11">
    <property type="entry name" value="HTH-TYPE TRANSCRIPTIONAL REGULATOR PUUR"/>
    <property type="match status" value="1"/>
</dbReference>
<dbReference type="InterPro" id="IPR010982">
    <property type="entry name" value="Lambda_DNA-bd_dom_sf"/>
</dbReference>
<proteinExistence type="predicted"/>
<dbReference type="OrthoDB" id="9814751at2"/>
<evidence type="ECO:0000313" key="3">
    <source>
        <dbReference type="EMBL" id="SDZ59044.1"/>
    </source>
</evidence>
<organism evidence="3 4">
    <name type="scientific">Jannaschia faecimaris</name>
    <dbReference type="NCBI Taxonomy" id="1244108"/>
    <lineage>
        <taxon>Bacteria</taxon>
        <taxon>Pseudomonadati</taxon>
        <taxon>Pseudomonadota</taxon>
        <taxon>Alphaproteobacteria</taxon>
        <taxon>Rhodobacterales</taxon>
        <taxon>Roseobacteraceae</taxon>
        <taxon>Jannaschia</taxon>
    </lineage>
</organism>
<accession>A0A1H3U9F6</accession>
<dbReference type="SUPFAM" id="SSF51182">
    <property type="entry name" value="RmlC-like cupins"/>
    <property type="match status" value="1"/>
</dbReference>
<keyword evidence="1" id="KW-0238">DNA-binding</keyword>
<dbReference type="CDD" id="cd00093">
    <property type="entry name" value="HTH_XRE"/>
    <property type="match status" value="1"/>
</dbReference>
<evidence type="ECO:0000259" key="2">
    <source>
        <dbReference type="PROSITE" id="PS50943"/>
    </source>
</evidence>
<dbReference type="PROSITE" id="PS50943">
    <property type="entry name" value="HTH_CROC1"/>
    <property type="match status" value="1"/>
</dbReference>